<dbReference type="KEGG" id="tcb:TCARB_0944"/>
<organism evidence="1 2">
    <name type="scientific">Thermofilum adornatum 1505</name>
    <dbReference type="NCBI Taxonomy" id="697581"/>
    <lineage>
        <taxon>Archaea</taxon>
        <taxon>Thermoproteota</taxon>
        <taxon>Thermoprotei</taxon>
        <taxon>Thermofilales</taxon>
        <taxon>Thermofilaceae</taxon>
        <taxon>Thermofilum</taxon>
    </lineage>
</organism>
<dbReference type="Proteomes" id="UP000266720">
    <property type="component" value="Chromosome"/>
</dbReference>
<sequence>MTFVNNVDIFGSGISRKEISSWVYNKALRKCLPIGFIRDAGA</sequence>
<dbReference type="EMBL" id="CP007493">
    <property type="protein sequence ID" value="AJB41994.1"/>
    <property type="molecule type" value="Genomic_DNA"/>
</dbReference>
<dbReference type="STRING" id="697581.TCARB_0944"/>
<name>A0A3G1A8Z6_9CREN</name>
<evidence type="ECO:0000313" key="1">
    <source>
        <dbReference type="EMBL" id="AJB41994.1"/>
    </source>
</evidence>
<accession>A0A3G1A8Z6</accession>
<evidence type="ECO:0000313" key="2">
    <source>
        <dbReference type="Proteomes" id="UP000266720"/>
    </source>
</evidence>
<proteinExistence type="predicted"/>
<gene>
    <name evidence="1" type="ORF">TCARB_0944</name>
</gene>
<dbReference type="AlphaFoldDB" id="A0A3G1A8Z6"/>
<reference evidence="2" key="1">
    <citation type="book" date="2010" name="EXTREMOPHILES" publisher="0:0-0">
        <title>Complete genome sequences of ten hyperthermophilic archaea reveal their metabolic capabilities and possible ecological roles.</title>
        <editorList>
            <person name="?"/>
        </editorList>
        <authorList>
            <person name="Ravin N.V."/>
            <person name="Mardanov A.V."/>
            <person name="Bonch-Osmolovskaya E.A."/>
            <person name="Skryabin K.G."/>
        </authorList>
    </citation>
    <scope>NUCLEOTIDE SEQUENCE [LARGE SCALE GENOMIC DNA]</scope>
    <source>
        <strain evidence="2">1505</strain>
    </source>
</reference>
<protein>
    <submittedName>
        <fullName evidence="1">Uncharacterized protein</fullName>
    </submittedName>
</protein>